<protein>
    <submittedName>
        <fullName evidence="2">Uncharacterized protein</fullName>
    </submittedName>
</protein>
<feature type="region of interest" description="Disordered" evidence="1">
    <location>
        <begin position="53"/>
        <end position="74"/>
    </location>
</feature>
<reference evidence="2" key="4">
    <citation type="submission" date="2019-03" db="UniProtKB">
        <authorList>
            <consortium name="EnsemblPlants"/>
        </authorList>
    </citation>
    <scope>IDENTIFICATION</scope>
</reference>
<reference evidence="3" key="2">
    <citation type="journal article" date="2017" name="Nat. Plants">
        <title>The Aegilops tauschii genome reveals multiple impacts of transposons.</title>
        <authorList>
            <person name="Zhao G."/>
            <person name="Zou C."/>
            <person name="Li K."/>
            <person name="Wang K."/>
            <person name="Li T."/>
            <person name="Gao L."/>
            <person name="Zhang X."/>
            <person name="Wang H."/>
            <person name="Yang Z."/>
            <person name="Liu X."/>
            <person name="Jiang W."/>
            <person name="Mao L."/>
            <person name="Kong X."/>
            <person name="Jiao Y."/>
            <person name="Jia J."/>
        </authorList>
    </citation>
    <scope>NUCLEOTIDE SEQUENCE [LARGE SCALE GENOMIC DNA]</scope>
    <source>
        <strain evidence="3">cv. AL8/78</strain>
    </source>
</reference>
<name>A0A453R9H5_AEGTS</name>
<evidence type="ECO:0000313" key="2">
    <source>
        <dbReference type="EnsemblPlants" id="AET7Gv20506200.14"/>
    </source>
</evidence>
<dbReference type="Proteomes" id="UP000015105">
    <property type="component" value="Chromosome 7D"/>
</dbReference>
<evidence type="ECO:0000313" key="3">
    <source>
        <dbReference type="Proteomes" id="UP000015105"/>
    </source>
</evidence>
<keyword evidence="3" id="KW-1185">Reference proteome</keyword>
<dbReference type="EnsemblPlants" id="AET7Gv20506200.14">
    <property type="protein sequence ID" value="AET7Gv20506200.14"/>
    <property type="gene ID" value="AET7Gv20506200"/>
</dbReference>
<reference evidence="3" key="1">
    <citation type="journal article" date="2014" name="Science">
        <title>Ancient hybridizations among the ancestral genomes of bread wheat.</title>
        <authorList>
            <consortium name="International Wheat Genome Sequencing Consortium,"/>
            <person name="Marcussen T."/>
            <person name="Sandve S.R."/>
            <person name="Heier L."/>
            <person name="Spannagl M."/>
            <person name="Pfeifer M."/>
            <person name="Jakobsen K.S."/>
            <person name="Wulff B.B."/>
            <person name="Steuernagel B."/>
            <person name="Mayer K.F."/>
            <person name="Olsen O.A."/>
        </authorList>
    </citation>
    <scope>NUCLEOTIDE SEQUENCE [LARGE SCALE GENOMIC DNA]</scope>
    <source>
        <strain evidence="3">cv. AL8/78</strain>
    </source>
</reference>
<reference evidence="2" key="5">
    <citation type="journal article" date="2021" name="G3 (Bethesda)">
        <title>Aegilops tauschii genome assembly Aet v5.0 features greater sequence contiguity and improved annotation.</title>
        <authorList>
            <person name="Wang L."/>
            <person name="Zhu T."/>
            <person name="Rodriguez J.C."/>
            <person name="Deal K.R."/>
            <person name="Dubcovsky J."/>
            <person name="McGuire P.E."/>
            <person name="Lux T."/>
            <person name="Spannagl M."/>
            <person name="Mayer K.F.X."/>
            <person name="Baldrich P."/>
            <person name="Meyers B.C."/>
            <person name="Huo N."/>
            <person name="Gu Y.Q."/>
            <person name="Zhou H."/>
            <person name="Devos K.M."/>
            <person name="Bennetzen J.L."/>
            <person name="Unver T."/>
            <person name="Budak H."/>
            <person name="Gulick P.J."/>
            <person name="Galiba G."/>
            <person name="Kalapos B."/>
            <person name="Nelson D.R."/>
            <person name="Li P."/>
            <person name="You F.M."/>
            <person name="Luo M.C."/>
            <person name="Dvorak J."/>
        </authorList>
    </citation>
    <scope>NUCLEOTIDE SEQUENCE [LARGE SCALE GENOMIC DNA]</scope>
    <source>
        <strain evidence="2">cv. AL8/78</strain>
    </source>
</reference>
<proteinExistence type="predicted"/>
<sequence length="74" mass="7969">VQPTGENGATRAPIVVDLQREPGLSTKSIVLQIDSKSQQVSASALRHSLQDRLSKSVSGRGRSDEILLKLRTST</sequence>
<dbReference type="Gramene" id="AET7Gv20506200.14">
    <property type="protein sequence ID" value="AET7Gv20506200.14"/>
    <property type="gene ID" value="AET7Gv20506200"/>
</dbReference>
<organism evidence="2 3">
    <name type="scientific">Aegilops tauschii subsp. strangulata</name>
    <name type="common">Goatgrass</name>
    <dbReference type="NCBI Taxonomy" id="200361"/>
    <lineage>
        <taxon>Eukaryota</taxon>
        <taxon>Viridiplantae</taxon>
        <taxon>Streptophyta</taxon>
        <taxon>Embryophyta</taxon>
        <taxon>Tracheophyta</taxon>
        <taxon>Spermatophyta</taxon>
        <taxon>Magnoliopsida</taxon>
        <taxon>Liliopsida</taxon>
        <taxon>Poales</taxon>
        <taxon>Poaceae</taxon>
        <taxon>BOP clade</taxon>
        <taxon>Pooideae</taxon>
        <taxon>Triticodae</taxon>
        <taxon>Triticeae</taxon>
        <taxon>Triticinae</taxon>
        <taxon>Aegilops</taxon>
    </lineage>
</organism>
<dbReference type="AlphaFoldDB" id="A0A453R9H5"/>
<reference evidence="2" key="3">
    <citation type="journal article" date="2017" name="Nature">
        <title>Genome sequence of the progenitor of the wheat D genome Aegilops tauschii.</title>
        <authorList>
            <person name="Luo M.C."/>
            <person name="Gu Y.Q."/>
            <person name="Puiu D."/>
            <person name="Wang H."/>
            <person name="Twardziok S.O."/>
            <person name="Deal K.R."/>
            <person name="Huo N."/>
            <person name="Zhu T."/>
            <person name="Wang L."/>
            <person name="Wang Y."/>
            <person name="McGuire P.E."/>
            <person name="Liu S."/>
            <person name="Long H."/>
            <person name="Ramasamy R.K."/>
            <person name="Rodriguez J.C."/>
            <person name="Van S.L."/>
            <person name="Yuan L."/>
            <person name="Wang Z."/>
            <person name="Xia Z."/>
            <person name="Xiao L."/>
            <person name="Anderson O.D."/>
            <person name="Ouyang S."/>
            <person name="Liang Y."/>
            <person name="Zimin A.V."/>
            <person name="Pertea G."/>
            <person name="Qi P."/>
            <person name="Bennetzen J.L."/>
            <person name="Dai X."/>
            <person name="Dawson M.W."/>
            <person name="Muller H.G."/>
            <person name="Kugler K."/>
            <person name="Rivarola-Duarte L."/>
            <person name="Spannagl M."/>
            <person name="Mayer K.F.X."/>
            <person name="Lu F.H."/>
            <person name="Bevan M.W."/>
            <person name="Leroy P."/>
            <person name="Li P."/>
            <person name="You F.M."/>
            <person name="Sun Q."/>
            <person name="Liu Z."/>
            <person name="Lyons E."/>
            <person name="Wicker T."/>
            <person name="Salzberg S.L."/>
            <person name="Devos K.M."/>
            <person name="Dvorak J."/>
        </authorList>
    </citation>
    <scope>NUCLEOTIDE SEQUENCE [LARGE SCALE GENOMIC DNA]</scope>
    <source>
        <strain evidence="2">cv. AL8/78</strain>
    </source>
</reference>
<accession>A0A453R9H5</accession>
<evidence type="ECO:0000256" key="1">
    <source>
        <dbReference type="SAM" id="MobiDB-lite"/>
    </source>
</evidence>